<comment type="subcellular location">
    <subcellularLocation>
        <location evidence="12">Cell membrane</location>
        <topology evidence="12">Multi-pass membrane protein</topology>
    </subcellularLocation>
    <subcellularLocation>
        <location evidence="1">Membrane</location>
        <topology evidence="1">Multi-pass membrane protein</topology>
    </subcellularLocation>
</comment>
<feature type="transmembrane region" description="Helical" evidence="13">
    <location>
        <begin position="41"/>
        <end position="59"/>
    </location>
</feature>
<dbReference type="AlphaFoldDB" id="A0A9Q4AZS4"/>
<dbReference type="InterPro" id="IPR003752">
    <property type="entry name" value="DiS_bond_form_DsbB/BdbC"/>
</dbReference>
<dbReference type="Proteomes" id="UP001057753">
    <property type="component" value="Unassembled WGS sequence"/>
</dbReference>
<dbReference type="GO" id="GO:0005886">
    <property type="term" value="C:plasma membrane"/>
    <property type="evidence" value="ECO:0007669"/>
    <property type="project" value="UniProtKB-SubCell"/>
</dbReference>
<dbReference type="Pfam" id="PF02600">
    <property type="entry name" value="DsbB"/>
    <property type="match status" value="1"/>
</dbReference>
<sequence>MTAAKKVEYLLLGAWGMALIATLGSLYFSEIQRYVACELCWVQRIFMYPLVITLGIAAVKKDAKQAYYTLPLTVIGMGVSLYHYSVQKLSFLAEAGEACGYIPCNYEYINVFGFITIPFLALTAFTIISILMIMTIKTTRSDK</sequence>
<comment type="caution">
    <text evidence="12">Lacks conserved residue(s) required for the propagation of feature annotation.</text>
</comment>
<evidence type="ECO:0000256" key="5">
    <source>
        <dbReference type="ARBA" id="ARBA00022982"/>
    </source>
</evidence>
<dbReference type="RefSeq" id="WP_257820453.1">
    <property type="nucleotide sequence ID" value="NZ_JABXYM010000001.1"/>
</dbReference>
<name>A0A9Q4AZS4_SALAG</name>
<dbReference type="InterPro" id="IPR023380">
    <property type="entry name" value="DsbB-like_sf"/>
</dbReference>
<comment type="similarity">
    <text evidence="2 12">Belongs to the DsbB family. BdbC subfamily.</text>
</comment>
<accession>A0A9Q4AZS4</accession>
<dbReference type="PANTHER" id="PTHR43469:SF1">
    <property type="entry name" value="SPBETA PROPHAGE-DERIVED DISULFIDE BOND FORMATION PROTEIN B"/>
    <property type="match status" value="1"/>
</dbReference>
<keyword evidence="5 12" id="KW-0249">Electron transport</keyword>
<feature type="transmembrane region" description="Helical" evidence="13">
    <location>
        <begin position="111"/>
        <end position="134"/>
    </location>
</feature>
<keyword evidence="6 12" id="KW-1133">Transmembrane helix</keyword>
<keyword evidence="8 12" id="KW-0472">Membrane</keyword>
<evidence type="ECO:0000256" key="6">
    <source>
        <dbReference type="ARBA" id="ARBA00022989"/>
    </source>
</evidence>
<evidence type="ECO:0000256" key="12">
    <source>
        <dbReference type="HAMAP-Rule" id="MF_00287"/>
    </source>
</evidence>
<keyword evidence="4 12" id="KW-0812">Transmembrane</keyword>
<dbReference type="Gene3D" id="1.20.1550.10">
    <property type="entry name" value="DsbB-like"/>
    <property type="match status" value="1"/>
</dbReference>
<evidence type="ECO:0000256" key="9">
    <source>
        <dbReference type="ARBA" id="ARBA00023157"/>
    </source>
</evidence>
<organism evidence="14 15">
    <name type="scientific">Salipaludibacillus agaradhaerens</name>
    <name type="common">Bacillus agaradhaerens</name>
    <dbReference type="NCBI Taxonomy" id="76935"/>
    <lineage>
        <taxon>Bacteria</taxon>
        <taxon>Bacillati</taxon>
        <taxon>Bacillota</taxon>
        <taxon>Bacilli</taxon>
        <taxon>Bacillales</taxon>
        <taxon>Bacillaceae</taxon>
    </lineage>
</organism>
<keyword evidence="12" id="KW-1003">Cell membrane</keyword>
<keyword evidence="9 12" id="KW-1015">Disulfide bond</keyword>
<protein>
    <recommendedName>
        <fullName evidence="12">Probable disulfide formation protein</fullName>
    </recommendedName>
    <alternativeName>
        <fullName evidence="12">Disulfide oxidoreductase</fullName>
    </alternativeName>
    <alternativeName>
        <fullName evidence="12">Thiol-disulfide oxidoreductase</fullName>
    </alternativeName>
</protein>
<dbReference type="GO" id="GO:0015035">
    <property type="term" value="F:protein-disulfide reductase activity"/>
    <property type="evidence" value="ECO:0007669"/>
    <property type="project" value="UniProtKB-UniRule"/>
</dbReference>
<proteinExistence type="inferred from homology"/>
<keyword evidence="10 12" id="KW-0143">Chaperone</keyword>
<evidence type="ECO:0000256" key="1">
    <source>
        <dbReference type="ARBA" id="ARBA00004141"/>
    </source>
</evidence>
<evidence type="ECO:0000256" key="7">
    <source>
        <dbReference type="ARBA" id="ARBA00023002"/>
    </source>
</evidence>
<feature type="disulfide bond" description="Redox-active" evidence="12">
    <location>
        <begin position="37"/>
        <end position="40"/>
    </location>
</feature>
<dbReference type="PIRSF" id="PIRSF036659">
    <property type="entry name" value="BdbC"/>
    <property type="match status" value="1"/>
</dbReference>
<evidence type="ECO:0000256" key="8">
    <source>
        <dbReference type="ARBA" id="ARBA00023136"/>
    </source>
</evidence>
<evidence type="ECO:0000256" key="2">
    <source>
        <dbReference type="ARBA" id="ARBA00007602"/>
    </source>
</evidence>
<dbReference type="PANTHER" id="PTHR43469">
    <property type="entry name" value="DISULFIDE FORMATION PROTEIN-RELATED"/>
    <property type="match status" value="1"/>
</dbReference>
<gene>
    <name evidence="12" type="primary">bdbC</name>
    <name evidence="14" type="ORF">HXA33_04010</name>
</gene>
<dbReference type="InterPro" id="IPR012187">
    <property type="entry name" value="Disulphide_bond_form_BdbC"/>
</dbReference>
<evidence type="ECO:0000313" key="14">
    <source>
        <dbReference type="EMBL" id="MCR6095699.1"/>
    </source>
</evidence>
<evidence type="ECO:0000256" key="3">
    <source>
        <dbReference type="ARBA" id="ARBA00022448"/>
    </source>
</evidence>
<keyword evidence="15" id="KW-1185">Reference proteome</keyword>
<reference evidence="14" key="1">
    <citation type="submission" date="2020-06" db="EMBL/GenBank/DDBJ databases">
        <title>Insight into the genomes of haloalkaliphilic bacilli from Kenyan soda lakes.</title>
        <authorList>
            <person name="Mwirichia R."/>
            <person name="Villamizar G.C."/>
            <person name="Poehlein A."/>
            <person name="Mugweru J."/>
            <person name="Kipnyargis A."/>
            <person name="Kiplimo D."/>
            <person name="Orwa P."/>
            <person name="Daniel R."/>
        </authorList>
    </citation>
    <scope>NUCLEOTIDE SEQUENCE</scope>
    <source>
        <strain evidence="14">B1096_S55</strain>
    </source>
</reference>
<keyword evidence="11 12" id="KW-0676">Redox-active center</keyword>
<dbReference type="EMBL" id="JABXYM010000001">
    <property type="protein sequence ID" value="MCR6095699.1"/>
    <property type="molecule type" value="Genomic_DNA"/>
</dbReference>
<keyword evidence="3 12" id="KW-0813">Transport</keyword>
<evidence type="ECO:0000256" key="11">
    <source>
        <dbReference type="ARBA" id="ARBA00023284"/>
    </source>
</evidence>
<feature type="transmembrane region" description="Helical" evidence="13">
    <location>
        <begin position="9"/>
        <end position="29"/>
    </location>
</feature>
<evidence type="ECO:0000256" key="4">
    <source>
        <dbReference type="ARBA" id="ARBA00022692"/>
    </source>
</evidence>
<evidence type="ECO:0000256" key="13">
    <source>
        <dbReference type="SAM" id="Phobius"/>
    </source>
</evidence>
<dbReference type="GO" id="GO:0006457">
    <property type="term" value="P:protein folding"/>
    <property type="evidence" value="ECO:0007669"/>
    <property type="project" value="InterPro"/>
</dbReference>
<feature type="transmembrane region" description="Helical" evidence="13">
    <location>
        <begin position="66"/>
        <end position="84"/>
    </location>
</feature>
<dbReference type="HAMAP" id="MF_00287">
    <property type="entry name" value="BdbC"/>
    <property type="match status" value="1"/>
</dbReference>
<dbReference type="NCBIfam" id="NF002849">
    <property type="entry name" value="PRK03113.1"/>
    <property type="match status" value="1"/>
</dbReference>
<evidence type="ECO:0000313" key="15">
    <source>
        <dbReference type="Proteomes" id="UP001057753"/>
    </source>
</evidence>
<comment type="function">
    <text evidence="12">Required for disulfide bond formation in some proteins.</text>
</comment>
<evidence type="ECO:0000256" key="10">
    <source>
        <dbReference type="ARBA" id="ARBA00023186"/>
    </source>
</evidence>
<dbReference type="SUPFAM" id="SSF158442">
    <property type="entry name" value="DsbB-like"/>
    <property type="match status" value="1"/>
</dbReference>
<keyword evidence="7 12" id="KW-0560">Oxidoreductase</keyword>
<comment type="caution">
    <text evidence="14">The sequence shown here is derived from an EMBL/GenBank/DDBJ whole genome shotgun (WGS) entry which is preliminary data.</text>
</comment>